<evidence type="ECO:0000313" key="2">
    <source>
        <dbReference type="EMBL" id="CAB4169781.1"/>
    </source>
</evidence>
<organism evidence="4">
    <name type="scientific">uncultured Caudovirales phage</name>
    <dbReference type="NCBI Taxonomy" id="2100421"/>
    <lineage>
        <taxon>Viruses</taxon>
        <taxon>Duplodnaviria</taxon>
        <taxon>Heunggongvirae</taxon>
        <taxon>Uroviricota</taxon>
        <taxon>Caudoviricetes</taxon>
        <taxon>Peduoviridae</taxon>
        <taxon>Maltschvirus</taxon>
        <taxon>Maltschvirus maltsch</taxon>
    </lineage>
</organism>
<feature type="coiled-coil region" evidence="1">
    <location>
        <begin position="48"/>
        <end position="75"/>
    </location>
</feature>
<reference evidence="4" key="1">
    <citation type="submission" date="2020-05" db="EMBL/GenBank/DDBJ databases">
        <authorList>
            <person name="Chiriac C."/>
            <person name="Salcher M."/>
            <person name="Ghai R."/>
            <person name="Kavagutti S V."/>
        </authorList>
    </citation>
    <scope>NUCLEOTIDE SEQUENCE</scope>
</reference>
<evidence type="ECO:0000256" key="1">
    <source>
        <dbReference type="SAM" id="Coils"/>
    </source>
</evidence>
<keyword evidence="1" id="KW-0175">Coiled coil</keyword>
<proteinExistence type="predicted"/>
<accession>A0A6J5SA14</accession>
<evidence type="ECO:0000313" key="3">
    <source>
        <dbReference type="EMBL" id="CAB4197632.1"/>
    </source>
</evidence>
<evidence type="ECO:0000313" key="4">
    <source>
        <dbReference type="EMBL" id="CAB4210454.1"/>
    </source>
</evidence>
<sequence length="77" mass="9157">MNETWWVTDPTDNSGLTIRKEIDERAKLSCNVFEVMRVQDHAEALQTNVRLVAENKKWYEEVQRLKKKIKVLRAEII</sequence>
<dbReference type="EMBL" id="LR797363">
    <property type="protein sequence ID" value="CAB4210454.1"/>
    <property type="molecule type" value="Genomic_DNA"/>
</dbReference>
<dbReference type="EMBL" id="LR796854">
    <property type="protein sequence ID" value="CAB4169781.1"/>
    <property type="molecule type" value="Genomic_DNA"/>
</dbReference>
<name>A0A6J5SA14_9CAUD</name>
<gene>
    <name evidence="3" type="ORF">UFOVP1318_27</name>
    <name evidence="4" type="ORF">UFOVP1430_17</name>
    <name evidence="2" type="ORF">UFOVP903_19</name>
</gene>
<dbReference type="EMBL" id="LR797267">
    <property type="protein sequence ID" value="CAB4197632.1"/>
    <property type="molecule type" value="Genomic_DNA"/>
</dbReference>
<protein>
    <submittedName>
        <fullName evidence="4">Uncharacterized protein</fullName>
    </submittedName>
</protein>